<comment type="cofactor">
    <cofactor evidence="1">
        <name>a divalent metal cation</name>
        <dbReference type="ChEBI" id="CHEBI:60240"/>
    </cofactor>
</comment>
<protein>
    <recommendedName>
        <fullName evidence="3">DDE Tnp4 domain-containing protein</fullName>
    </recommendedName>
</protein>
<evidence type="ECO:0000313" key="4">
    <source>
        <dbReference type="EMBL" id="KAJ8982409.1"/>
    </source>
</evidence>
<dbReference type="InterPro" id="IPR027806">
    <property type="entry name" value="HARBI1_dom"/>
</dbReference>
<name>A0ABQ9JWW2_9CUCU</name>
<dbReference type="EMBL" id="JAPWTJ010000125">
    <property type="protein sequence ID" value="KAJ8982409.1"/>
    <property type="molecule type" value="Genomic_DNA"/>
</dbReference>
<evidence type="ECO:0000313" key="5">
    <source>
        <dbReference type="Proteomes" id="UP001162164"/>
    </source>
</evidence>
<evidence type="ECO:0000259" key="3">
    <source>
        <dbReference type="Pfam" id="PF13359"/>
    </source>
</evidence>
<keyword evidence="5" id="KW-1185">Reference proteome</keyword>
<gene>
    <name evidence="4" type="ORF">NQ317_017211</name>
</gene>
<feature type="domain" description="DDE Tnp4" evidence="3">
    <location>
        <begin position="25"/>
        <end position="82"/>
    </location>
</feature>
<sequence length="90" mass="10004">MHFVGIDVALSSNGEDLKELEGAAFEAQVVCDHRKRIRDISVGYPGSVHDSRVFRSSPLFQTLQAKFGGYFIIEDSGLPLFKTLSNPFSR</sequence>
<proteinExistence type="predicted"/>
<dbReference type="Proteomes" id="UP001162164">
    <property type="component" value="Unassembled WGS sequence"/>
</dbReference>
<reference evidence="4" key="1">
    <citation type="journal article" date="2023" name="Insect Mol. Biol.">
        <title>Genome sequencing provides insights into the evolution of gene families encoding plant cell wall-degrading enzymes in longhorned beetles.</title>
        <authorList>
            <person name="Shin N.R."/>
            <person name="Okamura Y."/>
            <person name="Kirsch R."/>
            <person name="Pauchet Y."/>
        </authorList>
    </citation>
    <scope>NUCLEOTIDE SEQUENCE</scope>
    <source>
        <strain evidence="4">MMC_N1</strain>
    </source>
</reference>
<accession>A0ABQ9JWW2</accession>
<evidence type="ECO:0000256" key="1">
    <source>
        <dbReference type="ARBA" id="ARBA00001968"/>
    </source>
</evidence>
<organism evidence="4 5">
    <name type="scientific">Molorchus minor</name>
    <dbReference type="NCBI Taxonomy" id="1323400"/>
    <lineage>
        <taxon>Eukaryota</taxon>
        <taxon>Metazoa</taxon>
        <taxon>Ecdysozoa</taxon>
        <taxon>Arthropoda</taxon>
        <taxon>Hexapoda</taxon>
        <taxon>Insecta</taxon>
        <taxon>Pterygota</taxon>
        <taxon>Neoptera</taxon>
        <taxon>Endopterygota</taxon>
        <taxon>Coleoptera</taxon>
        <taxon>Polyphaga</taxon>
        <taxon>Cucujiformia</taxon>
        <taxon>Chrysomeloidea</taxon>
        <taxon>Cerambycidae</taxon>
        <taxon>Lamiinae</taxon>
        <taxon>Monochamini</taxon>
        <taxon>Molorchus</taxon>
    </lineage>
</organism>
<keyword evidence="2" id="KW-0479">Metal-binding</keyword>
<dbReference type="Pfam" id="PF13359">
    <property type="entry name" value="DDE_Tnp_4"/>
    <property type="match status" value="1"/>
</dbReference>
<comment type="caution">
    <text evidence="4">The sequence shown here is derived from an EMBL/GenBank/DDBJ whole genome shotgun (WGS) entry which is preliminary data.</text>
</comment>
<evidence type="ECO:0000256" key="2">
    <source>
        <dbReference type="ARBA" id="ARBA00022723"/>
    </source>
</evidence>